<reference evidence="3 4" key="1">
    <citation type="journal article" date="2019" name="Int. J. Syst. Evol. Microbiol.">
        <title>The Global Catalogue of Microorganisms (GCM) 10K type strain sequencing project: providing services to taxonomists for standard genome sequencing and annotation.</title>
        <authorList>
            <consortium name="The Broad Institute Genomics Platform"/>
            <consortium name="The Broad Institute Genome Sequencing Center for Infectious Disease"/>
            <person name="Wu L."/>
            <person name="Ma J."/>
        </authorList>
    </citation>
    <scope>NUCLEOTIDE SEQUENCE [LARGE SCALE GENOMIC DNA]</scope>
    <source>
        <strain evidence="3 4">JCM 15914</strain>
    </source>
</reference>
<keyword evidence="2" id="KW-0472">Membrane</keyword>
<keyword evidence="2" id="KW-0812">Transmembrane</keyword>
<keyword evidence="2" id="KW-1133">Transmembrane helix</keyword>
<feature type="region of interest" description="Disordered" evidence="1">
    <location>
        <begin position="1"/>
        <end position="34"/>
    </location>
</feature>
<organism evidence="3 4">
    <name type="scientific">Kocuria atrinae</name>
    <dbReference type="NCBI Taxonomy" id="592377"/>
    <lineage>
        <taxon>Bacteria</taxon>
        <taxon>Bacillati</taxon>
        <taxon>Actinomycetota</taxon>
        <taxon>Actinomycetes</taxon>
        <taxon>Micrococcales</taxon>
        <taxon>Micrococcaceae</taxon>
        <taxon>Kocuria</taxon>
    </lineage>
</organism>
<evidence type="ECO:0000313" key="3">
    <source>
        <dbReference type="EMBL" id="GAA2121240.1"/>
    </source>
</evidence>
<sequence length="233" mass="24391">MGMTNSQKAKKYGASSGKAGGAGSSPARSPRRGQHVYEMPDGALKAEPGKSSSASIVVGAALIIGIAIWAYYHAVVLTGFSERAAGGMGVPELQLGGFDQPYITQFSQALGDSGLGDYTGVHATTGLFAPLLFALGMLLFFGLNTPKRALKWLFWLAALAYALVFVVGNRVLESAVASPNDADLVASASGLVIARWALLAALVVVALIVNIMIVRRKLNDFAEGKLPGQRPRE</sequence>
<evidence type="ECO:0000256" key="1">
    <source>
        <dbReference type="SAM" id="MobiDB-lite"/>
    </source>
</evidence>
<proteinExistence type="predicted"/>
<dbReference type="EMBL" id="BAAAQA010000026">
    <property type="protein sequence ID" value="GAA2121240.1"/>
    <property type="molecule type" value="Genomic_DNA"/>
</dbReference>
<evidence type="ECO:0000256" key="2">
    <source>
        <dbReference type="SAM" id="Phobius"/>
    </source>
</evidence>
<comment type="caution">
    <text evidence="3">The sequence shown here is derived from an EMBL/GenBank/DDBJ whole genome shotgun (WGS) entry which is preliminary data.</text>
</comment>
<protein>
    <submittedName>
        <fullName evidence="3">Uncharacterized protein</fullName>
    </submittedName>
</protein>
<feature type="transmembrane region" description="Helical" evidence="2">
    <location>
        <begin position="192"/>
        <end position="213"/>
    </location>
</feature>
<evidence type="ECO:0000313" key="4">
    <source>
        <dbReference type="Proteomes" id="UP001500166"/>
    </source>
</evidence>
<feature type="transmembrane region" description="Helical" evidence="2">
    <location>
        <begin position="54"/>
        <end position="72"/>
    </location>
</feature>
<gene>
    <name evidence="3" type="ORF">GCM10009824_23590</name>
</gene>
<feature type="transmembrane region" description="Helical" evidence="2">
    <location>
        <begin position="153"/>
        <end position="172"/>
    </location>
</feature>
<accession>A0ABN2Y354</accession>
<dbReference type="Proteomes" id="UP001500166">
    <property type="component" value="Unassembled WGS sequence"/>
</dbReference>
<feature type="transmembrane region" description="Helical" evidence="2">
    <location>
        <begin position="120"/>
        <end position="141"/>
    </location>
</feature>
<name>A0ABN2Y354_9MICC</name>
<keyword evidence="4" id="KW-1185">Reference proteome</keyword>